<dbReference type="InterPro" id="IPR050790">
    <property type="entry name" value="ExbB/TolQ_transport"/>
</dbReference>
<dbReference type="GO" id="GO:0005886">
    <property type="term" value="C:plasma membrane"/>
    <property type="evidence" value="ECO:0007669"/>
    <property type="project" value="UniProtKB-SubCell"/>
</dbReference>
<dbReference type="EMBL" id="CP036268">
    <property type="protein sequence ID" value="QDT38158.1"/>
    <property type="molecule type" value="Genomic_DNA"/>
</dbReference>
<protein>
    <submittedName>
        <fullName evidence="10">MotA/TolQ/ExbB proton channel family protein</fullName>
    </submittedName>
</protein>
<evidence type="ECO:0000256" key="1">
    <source>
        <dbReference type="ARBA" id="ARBA00004651"/>
    </source>
</evidence>
<sequence>MSGSAVRPGKHGKTANQAVTHKPGKRGGQGSDLLPIMVGMVLTLGFYAAIPSLPAYREFVTRYFCGHPLEYVTAGLFFIGLAILGRKMLALGAERRAFRQIDEAAGEPLARTLRSLGLVDYLLAGIPPRARRTAIAGRLRDVSEYLDGNPTQNEVGGHLKYLAELAAERMHGSYAFLRTITWAVPILGFLGTVMGITIAIANINPEQLNSSLGEVTGGLAVAFDTTALALALSLVLVFANFMTERAEQRLLDDLEEFGISLSARLGAASAAGSPVMDAEAEMAERFSSEMQQLLGEQAAVWRESLELVRTRWVETINEQQTELAANLQSASMATLADHSRSLAAARHELIEAVNQSTGAITGSVDRFTREADERQTEQIAELRSLWTGISEQLGDSGDRLREHHAAMQAQTEQLSRLMSDEADLARLQQLLADNLATLQIGETFEDSINSLTGAVHLLTSKAGKRAA</sequence>
<evidence type="ECO:0000256" key="4">
    <source>
        <dbReference type="ARBA" id="ARBA00022989"/>
    </source>
</evidence>
<evidence type="ECO:0000256" key="6">
    <source>
        <dbReference type="RuleBase" id="RU004057"/>
    </source>
</evidence>
<organism evidence="10 11">
    <name type="scientific">Stratiformator vulcanicus</name>
    <dbReference type="NCBI Taxonomy" id="2527980"/>
    <lineage>
        <taxon>Bacteria</taxon>
        <taxon>Pseudomonadati</taxon>
        <taxon>Planctomycetota</taxon>
        <taxon>Planctomycetia</taxon>
        <taxon>Planctomycetales</taxon>
        <taxon>Planctomycetaceae</taxon>
        <taxon>Stratiformator</taxon>
    </lineage>
</organism>
<dbReference type="OrthoDB" id="230181at2"/>
<keyword evidence="6" id="KW-0653">Protein transport</keyword>
<evidence type="ECO:0000259" key="9">
    <source>
        <dbReference type="Pfam" id="PF01618"/>
    </source>
</evidence>
<name>A0A517R2R3_9PLAN</name>
<feature type="transmembrane region" description="Helical" evidence="8">
    <location>
        <begin position="33"/>
        <end position="51"/>
    </location>
</feature>
<evidence type="ECO:0000256" key="5">
    <source>
        <dbReference type="ARBA" id="ARBA00023136"/>
    </source>
</evidence>
<dbReference type="Proteomes" id="UP000317318">
    <property type="component" value="Chromosome"/>
</dbReference>
<reference evidence="10 11" key="1">
    <citation type="submission" date="2019-02" db="EMBL/GenBank/DDBJ databases">
        <title>Deep-cultivation of Planctomycetes and their phenomic and genomic characterization uncovers novel biology.</title>
        <authorList>
            <person name="Wiegand S."/>
            <person name="Jogler M."/>
            <person name="Boedeker C."/>
            <person name="Pinto D."/>
            <person name="Vollmers J."/>
            <person name="Rivas-Marin E."/>
            <person name="Kohn T."/>
            <person name="Peeters S.H."/>
            <person name="Heuer A."/>
            <person name="Rast P."/>
            <person name="Oberbeckmann S."/>
            <person name="Bunk B."/>
            <person name="Jeske O."/>
            <person name="Meyerdierks A."/>
            <person name="Storesund J.E."/>
            <person name="Kallscheuer N."/>
            <person name="Luecker S."/>
            <person name="Lage O.M."/>
            <person name="Pohl T."/>
            <person name="Merkel B.J."/>
            <person name="Hornburger P."/>
            <person name="Mueller R.-W."/>
            <person name="Bruemmer F."/>
            <person name="Labrenz M."/>
            <person name="Spormann A.M."/>
            <person name="Op den Camp H."/>
            <person name="Overmann J."/>
            <person name="Amann R."/>
            <person name="Jetten M.S.M."/>
            <person name="Mascher T."/>
            <person name="Medema M.H."/>
            <person name="Devos D.P."/>
            <person name="Kaster A.-K."/>
            <person name="Ovreas L."/>
            <person name="Rohde M."/>
            <person name="Galperin M.Y."/>
            <person name="Jogler C."/>
        </authorList>
    </citation>
    <scope>NUCLEOTIDE SEQUENCE [LARGE SCALE GENOMIC DNA]</scope>
    <source>
        <strain evidence="10 11">Pan189</strain>
    </source>
</reference>
<dbReference type="KEGG" id="svp:Pan189_25480"/>
<feature type="transmembrane region" description="Helical" evidence="8">
    <location>
        <begin position="71"/>
        <end position="89"/>
    </location>
</feature>
<evidence type="ECO:0000256" key="2">
    <source>
        <dbReference type="ARBA" id="ARBA00022475"/>
    </source>
</evidence>
<dbReference type="AlphaFoldDB" id="A0A517R2R3"/>
<feature type="transmembrane region" description="Helical" evidence="8">
    <location>
        <begin position="179"/>
        <end position="203"/>
    </location>
</feature>
<dbReference type="InterPro" id="IPR002898">
    <property type="entry name" value="MotA_ExbB_proton_chnl"/>
</dbReference>
<dbReference type="Pfam" id="PF01618">
    <property type="entry name" value="MotA_ExbB"/>
    <property type="match status" value="1"/>
</dbReference>
<comment type="subcellular location">
    <subcellularLocation>
        <location evidence="1">Cell membrane</location>
        <topology evidence="1">Multi-pass membrane protein</topology>
    </subcellularLocation>
    <subcellularLocation>
        <location evidence="6">Membrane</location>
        <topology evidence="6">Multi-pass membrane protein</topology>
    </subcellularLocation>
</comment>
<keyword evidence="5 8" id="KW-0472">Membrane</keyword>
<accession>A0A517R2R3</accession>
<evidence type="ECO:0000256" key="3">
    <source>
        <dbReference type="ARBA" id="ARBA00022692"/>
    </source>
</evidence>
<dbReference type="GO" id="GO:0017038">
    <property type="term" value="P:protein import"/>
    <property type="evidence" value="ECO:0007669"/>
    <property type="project" value="TreeGrafter"/>
</dbReference>
<feature type="region of interest" description="Disordered" evidence="7">
    <location>
        <begin position="1"/>
        <end position="27"/>
    </location>
</feature>
<evidence type="ECO:0000256" key="7">
    <source>
        <dbReference type="SAM" id="MobiDB-lite"/>
    </source>
</evidence>
<evidence type="ECO:0000313" key="10">
    <source>
        <dbReference type="EMBL" id="QDT38158.1"/>
    </source>
</evidence>
<keyword evidence="3 8" id="KW-0812">Transmembrane</keyword>
<evidence type="ECO:0000313" key="11">
    <source>
        <dbReference type="Proteomes" id="UP000317318"/>
    </source>
</evidence>
<gene>
    <name evidence="10" type="ORF">Pan189_25480</name>
</gene>
<keyword evidence="6" id="KW-0813">Transport</keyword>
<dbReference type="PANTHER" id="PTHR30625:SF11">
    <property type="entry name" value="MOTA_TOLQ_EXBB PROTON CHANNEL DOMAIN-CONTAINING PROTEIN"/>
    <property type="match status" value="1"/>
</dbReference>
<feature type="domain" description="MotA/TolQ/ExbB proton channel" evidence="9">
    <location>
        <begin position="152"/>
        <end position="249"/>
    </location>
</feature>
<comment type="similarity">
    <text evidence="6">Belongs to the exbB/tolQ family.</text>
</comment>
<dbReference type="RefSeq" id="WP_145364204.1">
    <property type="nucleotide sequence ID" value="NZ_CP036268.1"/>
</dbReference>
<proteinExistence type="inferred from homology"/>
<evidence type="ECO:0000256" key="8">
    <source>
        <dbReference type="SAM" id="Phobius"/>
    </source>
</evidence>
<keyword evidence="2" id="KW-1003">Cell membrane</keyword>
<keyword evidence="4 8" id="KW-1133">Transmembrane helix</keyword>
<feature type="transmembrane region" description="Helical" evidence="8">
    <location>
        <begin position="215"/>
        <end position="239"/>
    </location>
</feature>
<dbReference type="PANTHER" id="PTHR30625">
    <property type="entry name" value="PROTEIN TOLQ"/>
    <property type="match status" value="1"/>
</dbReference>
<keyword evidence="11" id="KW-1185">Reference proteome</keyword>